<dbReference type="OrthoDB" id="5420895at2759"/>
<proteinExistence type="predicted"/>
<evidence type="ECO:0000256" key="1">
    <source>
        <dbReference type="SAM" id="MobiDB-lite"/>
    </source>
</evidence>
<name>A0A2C5XL96_9HYPO</name>
<feature type="domain" description="DUF7514" evidence="2">
    <location>
        <begin position="19"/>
        <end position="177"/>
    </location>
</feature>
<gene>
    <name evidence="3" type="ORF">CDD81_7841</name>
</gene>
<feature type="compositionally biased region" description="Basic residues" evidence="1">
    <location>
        <begin position="241"/>
        <end position="257"/>
    </location>
</feature>
<protein>
    <recommendedName>
        <fullName evidence="2">DUF7514 domain-containing protein</fullName>
    </recommendedName>
</protein>
<comment type="caution">
    <text evidence="3">The sequence shown here is derived from an EMBL/GenBank/DDBJ whole genome shotgun (WGS) entry which is preliminary data.</text>
</comment>
<dbReference type="AlphaFoldDB" id="A0A2C5XL96"/>
<dbReference type="PANTHER" id="PTHR39611">
    <property type="entry name" value="HYDROXYPROLINE-RICH GLYCOPROTEIN DZ-HRGP-RELATED"/>
    <property type="match status" value="1"/>
</dbReference>
<organism evidence="3 4">
    <name type="scientific">Ophiocordyceps australis</name>
    <dbReference type="NCBI Taxonomy" id="1399860"/>
    <lineage>
        <taxon>Eukaryota</taxon>
        <taxon>Fungi</taxon>
        <taxon>Dikarya</taxon>
        <taxon>Ascomycota</taxon>
        <taxon>Pezizomycotina</taxon>
        <taxon>Sordariomycetes</taxon>
        <taxon>Hypocreomycetidae</taxon>
        <taxon>Hypocreales</taxon>
        <taxon>Ophiocordycipitaceae</taxon>
        <taxon>Ophiocordyceps</taxon>
    </lineage>
</organism>
<feature type="compositionally biased region" description="Polar residues" evidence="1">
    <location>
        <begin position="389"/>
        <end position="414"/>
    </location>
</feature>
<evidence type="ECO:0000259" key="2">
    <source>
        <dbReference type="Pfam" id="PF24355"/>
    </source>
</evidence>
<feature type="region of interest" description="Disordered" evidence="1">
    <location>
        <begin position="239"/>
        <end position="554"/>
    </location>
</feature>
<evidence type="ECO:0000313" key="3">
    <source>
        <dbReference type="EMBL" id="PHH66248.1"/>
    </source>
</evidence>
<feature type="region of interest" description="Disordered" evidence="1">
    <location>
        <begin position="181"/>
        <end position="206"/>
    </location>
</feature>
<dbReference type="EMBL" id="NJET01000009">
    <property type="protein sequence ID" value="PHH66248.1"/>
    <property type="molecule type" value="Genomic_DNA"/>
</dbReference>
<dbReference type="Proteomes" id="UP000226192">
    <property type="component" value="Unassembled WGS sequence"/>
</dbReference>
<sequence>MAASTGDASPPRAAMEYAYMFEKNKGPTKQLDALLRAIARHIRDELGDKNDPKLTPAKLAAFYRAVGGDYDALFVDMPHSSISLIWQVTGCQHTLQPTGDDFAPPSVPALTFRGFSRWESLEILLGPEEHVPFLQYAVRNWGLKHPDTGAPFPTELPSSVFPAEADAEVDRWHKACADKLRDGAASSGPDGASTPPKPFAAPEQPEPRFTYVRVNPFQPPPRPRPAEADYFARPMGYSHIPARRSGRQGHGASPRRQHSSEARTRRRSFSDYASPPVDADHVYAGYSSGHLDPNGAAFAQPRRHSHPRHDSSESTDDEPMPEPINHHNMKHRRRPVSPPVPSIRRFVPATASASPQPPLFRPHRSDMRPDDSKRRSVPSPLGSLRNKLSETVSSILPSGLTSDRSRPSSRQGSLNEPGRSRRNRDAFPPSRLARNYSDMDSDSTDPGPSEGDLRRLRKMREEHDRERYQRGRAHDLEREWEQERDSSSRRDRSYGRRADMQRRPSSHADSERQREPGWEARDREGRRKWERRSPDESTPPPAMAGRRYPEPTYG</sequence>
<accession>A0A2C5XL96</accession>
<reference evidence="3 4" key="1">
    <citation type="submission" date="2017-06" db="EMBL/GenBank/DDBJ databases">
        <title>Ant-infecting Ophiocordyceps genomes reveal a high diversity of potential behavioral manipulation genes and a possible major role for enterotoxins.</title>
        <authorList>
            <person name="De Bekker C."/>
            <person name="Evans H.C."/>
            <person name="Brachmann A."/>
            <person name="Hughes D.P."/>
        </authorList>
    </citation>
    <scope>NUCLEOTIDE SEQUENCE [LARGE SCALE GENOMIC DNA]</scope>
    <source>
        <strain evidence="3 4">Map64</strain>
    </source>
</reference>
<dbReference type="InterPro" id="IPR055936">
    <property type="entry name" value="DUF7514"/>
</dbReference>
<evidence type="ECO:0000313" key="4">
    <source>
        <dbReference type="Proteomes" id="UP000226192"/>
    </source>
</evidence>
<feature type="compositionally biased region" description="Basic and acidic residues" evidence="1">
    <location>
        <begin position="451"/>
        <end position="535"/>
    </location>
</feature>
<dbReference type="PANTHER" id="PTHR39611:SF2">
    <property type="entry name" value="HYDROXYPROLINE-RICH GLYCOPROTEIN DZ-HRGP"/>
    <property type="match status" value="1"/>
</dbReference>
<feature type="compositionally biased region" description="Basic and acidic residues" evidence="1">
    <location>
        <begin position="363"/>
        <end position="374"/>
    </location>
</feature>
<dbReference type="Pfam" id="PF24355">
    <property type="entry name" value="DUF7514"/>
    <property type="match status" value="1"/>
</dbReference>
<keyword evidence="4" id="KW-1185">Reference proteome</keyword>